<feature type="compositionally biased region" description="Low complexity" evidence="1">
    <location>
        <begin position="300"/>
        <end position="318"/>
    </location>
</feature>
<feature type="region of interest" description="Disordered" evidence="1">
    <location>
        <begin position="210"/>
        <end position="327"/>
    </location>
</feature>
<feature type="compositionally biased region" description="Polar residues" evidence="1">
    <location>
        <begin position="64"/>
        <end position="82"/>
    </location>
</feature>
<evidence type="ECO:0000313" key="2">
    <source>
        <dbReference type="EMBL" id="KIY65515.1"/>
    </source>
</evidence>
<feature type="compositionally biased region" description="Low complexity" evidence="1">
    <location>
        <begin position="768"/>
        <end position="790"/>
    </location>
</feature>
<feature type="region of interest" description="Disordered" evidence="1">
    <location>
        <begin position="430"/>
        <end position="453"/>
    </location>
</feature>
<feature type="compositionally biased region" description="Polar residues" evidence="1">
    <location>
        <begin position="847"/>
        <end position="865"/>
    </location>
</feature>
<dbReference type="InterPro" id="IPR029058">
    <property type="entry name" value="AB_hydrolase_fold"/>
</dbReference>
<keyword evidence="2" id="KW-0378">Hydrolase</keyword>
<feature type="region of interest" description="Disordered" evidence="1">
    <location>
        <begin position="1"/>
        <end position="161"/>
    </location>
</feature>
<dbReference type="EMBL" id="KN880587">
    <property type="protein sequence ID" value="KIY65515.1"/>
    <property type="molecule type" value="Genomic_DNA"/>
</dbReference>
<feature type="compositionally biased region" description="Polar residues" evidence="1">
    <location>
        <begin position="145"/>
        <end position="154"/>
    </location>
</feature>
<sequence>MHAVVSRPQPLGSATSTNRAPKKSVSSSSLQRQKEKAPAYTDPYAADYGPSRPSYFEAYPRPKTASSRMTGVSKDSFQSMSSDVERPRERPSTSSSSSRRGGYDFPSSPPSPPAKDTTPIKSRARSRTGPSRKPSWSEPAPLRVSYTSTQNDSPPDTPVDTFSFRDLSVLVAAPVAGVETMDALVDGMNGGEDHIGHSLSRARFGIPNHHPLYEPPLPTPPPGVVLGGGKARRTKKHTVPVERYSSDEEEDMPPMQQPTPTKRRPPRPSRSASSSTIKQSASKASTEEYSPRANTAPFPSSSSGSLSRRSSRDSFGSSTHERPKSFAPSISDIIKAYAPADAQARSRAPMITRAPSYGRHNEYGPLKEEPEPDPGRLSTDDTSDFLSRTSMDSVADEVQHTIKAQAAMRTVHPTSPPVFQPISFPRRQSTFSDSASILSPRSEGGSASMYSMSAPSQPSALPYESLLPTLPKPNTSQAVAQYLRSARLTTLLRLRRSPHASADNPLTVSLSDLGDPAGIPIVVFLGLGCVRHIMGLYDEMAEAMGVRLITIDRWGLGRTEPRAKSAKGIMQWASVVEEVLDLLHIQQCSVMAHSAGAPYALSFSNKLTRRIRGDVCLLAPWVGGSESGSGYKWLKYVPNGLLKTAQAAEWKLQTWMIGKPPTIAYEGIGFSMPTPTKGTSPAIMDSRPSTSSNFSEYDDLRDFDGRFESKTTLAADSHPRVSHEEYDAHATIKKKQSKGLFERFRAPTSPPTTPPLDEKSPGRRLKALRSMSSLKSKSSSTTPSKKSQTSLPISPQLPPALNFEIGGLGLDDGWTKNIGSQISLPRSDQGVYSNTPSPYRAHGRRSISCNSRNGSITSSPRDTVFSSNASSASSPGTPDTARPHDGFQAALANALIAASHSESSKGTHNDLIQILNHENHPWGFSYAAYPHKVKVWYGDRDEKIAENAVRWMEKAMGEDRCEVNVVPGADHGMMYKSSVVIEVLEHLSSFWRGR</sequence>
<feature type="compositionally biased region" description="Low complexity" evidence="1">
    <location>
        <begin position="269"/>
        <end position="284"/>
    </location>
</feature>
<gene>
    <name evidence="2" type="ORF">CYLTODRAFT_379306</name>
</gene>
<feature type="compositionally biased region" description="Pro residues" evidence="1">
    <location>
        <begin position="213"/>
        <end position="223"/>
    </location>
</feature>
<feature type="compositionally biased region" description="Low complexity" evidence="1">
    <location>
        <begin position="38"/>
        <end position="48"/>
    </location>
</feature>
<dbReference type="PANTHER" id="PTHR43433">
    <property type="entry name" value="HYDROLASE, ALPHA/BETA FOLD FAMILY PROTEIN"/>
    <property type="match status" value="1"/>
</dbReference>
<accession>A0A0D7B5M3</accession>
<feature type="compositionally biased region" description="Polar residues" evidence="1">
    <location>
        <begin position="12"/>
        <end position="31"/>
    </location>
</feature>
<feature type="compositionally biased region" description="Polar residues" evidence="1">
    <location>
        <begin position="430"/>
        <end position="439"/>
    </location>
</feature>
<dbReference type="PANTHER" id="PTHR43433:SF10">
    <property type="entry name" value="AB HYDROLASE-1 DOMAIN-CONTAINING PROTEIN"/>
    <property type="match status" value="1"/>
</dbReference>
<feature type="compositionally biased region" description="Polar residues" evidence="1">
    <location>
        <begin position="821"/>
        <end position="837"/>
    </location>
</feature>
<dbReference type="AlphaFoldDB" id="A0A0D7B5M3"/>
<evidence type="ECO:0000256" key="1">
    <source>
        <dbReference type="SAM" id="MobiDB-lite"/>
    </source>
</evidence>
<keyword evidence="3" id="KW-1185">Reference proteome</keyword>
<dbReference type="Proteomes" id="UP000054007">
    <property type="component" value="Unassembled WGS sequence"/>
</dbReference>
<dbReference type="OrthoDB" id="435520at2759"/>
<dbReference type="GO" id="GO:0016787">
    <property type="term" value="F:hydrolase activity"/>
    <property type="evidence" value="ECO:0007669"/>
    <property type="project" value="UniProtKB-KW"/>
</dbReference>
<organism evidence="2 3">
    <name type="scientific">Cylindrobasidium torrendii FP15055 ss-10</name>
    <dbReference type="NCBI Taxonomy" id="1314674"/>
    <lineage>
        <taxon>Eukaryota</taxon>
        <taxon>Fungi</taxon>
        <taxon>Dikarya</taxon>
        <taxon>Basidiomycota</taxon>
        <taxon>Agaricomycotina</taxon>
        <taxon>Agaricomycetes</taxon>
        <taxon>Agaricomycetidae</taxon>
        <taxon>Agaricales</taxon>
        <taxon>Marasmiineae</taxon>
        <taxon>Physalacriaceae</taxon>
        <taxon>Cylindrobasidium</taxon>
    </lineage>
</organism>
<dbReference type="Gene3D" id="3.40.50.1820">
    <property type="entry name" value="alpha/beta hydrolase"/>
    <property type="match status" value="1"/>
</dbReference>
<feature type="region of interest" description="Disordered" evidence="1">
    <location>
        <begin position="821"/>
        <end position="885"/>
    </location>
</feature>
<dbReference type="InterPro" id="IPR050471">
    <property type="entry name" value="AB_hydrolase"/>
</dbReference>
<protein>
    <submittedName>
        <fullName evidence="2">Alpha/beta-hydrolase</fullName>
    </submittedName>
</protein>
<dbReference type="SUPFAM" id="SSF53474">
    <property type="entry name" value="alpha/beta-Hydrolases"/>
    <property type="match status" value="1"/>
</dbReference>
<proteinExistence type="predicted"/>
<dbReference type="STRING" id="1314674.A0A0D7B5M3"/>
<feature type="region of interest" description="Disordered" evidence="1">
    <location>
        <begin position="737"/>
        <end position="798"/>
    </location>
</feature>
<feature type="compositionally biased region" description="Basic and acidic residues" evidence="1">
    <location>
        <begin position="359"/>
        <end position="369"/>
    </location>
</feature>
<feature type="region of interest" description="Disordered" evidence="1">
    <location>
        <begin position="677"/>
        <end position="696"/>
    </location>
</feature>
<evidence type="ECO:0000313" key="3">
    <source>
        <dbReference type="Proteomes" id="UP000054007"/>
    </source>
</evidence>
<reference evidence="2 3" key="1">
    <citation type="journal article" date="2015" name="Fungal Genet. Biol.">
        <title>Evolution of novel wood decay mechanisms in Agaricales revealed by the genome sequences of Fistulina hepatica and Cylindrobasidium torrendii.</title>
        <authorList>
            <person name="Floudas D."/>
            <person name="Held B.W."/>
            <person name="Riley R."/>
            <person name="Nagy L.G."/>
            <person name="Koehler G."/>
            <person name="Ransdell A.S."/>
            <person name="Younus H."/>
            <person name="Chow J."/>
            <person name="Chiniquy J."/>
            <person name="Lipzen A."/>
            <person name="Tritt A."/>
            <person name="Sun H."/>
            <person name="Haridas S."/>
            <person name="LaButti K."/>
            <person name="Ohm R.A."/>
            <person name="Kues U."/>
            <person name="Blanchette R.A."/>
            <person name="Grigoriev I.V."/>
            <person name="Minto R.E."/>
            <person name="Hibbett D.S."/>
        </authorList>
    </citation>
    <scope>NUCLEOTIDE SEQUENCE [LARGE SCALE GENOMIC DNA]</scope>
    <source>
        <strain evidence="2 3">FP15055 ss-10</strain>
    </source>
</reference>
<name>A0A0D7B5M3_9AGAR</name>
<feature type="region of interest" description="Disordered" evidence="1">
    <location>
        <begin position="340"/>
        <end position="381"/>
    </location>
</feature>